<dbReference type="RefSeq" id="WP_230368810.1">
    <property type="nucleotide sequence ID" value="NZ_WLYX01000001.1"/>
</dbReference>
<dbReference type="EMBL" id="WLYX01000001">
    <property type="protein sequence ID" value="MTD32403.1"/>
    <property type="molecule type" value="Genomic_DNA"/>
</dbReference>
<protein>
    <submittedName>
        <fullName evidence="1">Uncharacterized protein</fullName>
    </submittedName>
</protein>
<accession>A0A844G7X7</accession>
<comment type="caution">
    <text evidence="1">The sequence shown here is derived from an EMBL/GenBank/DDBJ whole genome shotgun (WGS) entry which is preliminary data.</text>
</comment>
<evidence type="ECO:0000313" key="1">
    <source>
        <dbReference type="EMBL" id="MTD32403.1"/>
    </source>
</evidence>
<proteinExistence type="predicted"/>
<evidence type="ECO:0000313" key="2">
    <source>
        <dbReference type="Proteomes" id="UP000446658"/>
    </source>
</evidence>
<dbReference type="AlphaFoldDB" id="A0A844G7X7"/>
<reference evidence="1 2" key="1">
    <citation type="submission" date="2019-11" db="EMBL/GenBank/DDBJ databases">
        <title>Draft genome sequence of Paludibacterium sp. dN18-1.</title>
        <authorList>
            <person name="Im W.-T."/>
        </authorList>
    </citation>
    <scope>NUCLEOTIDE SEQUENCE [LARGE SCALE GENOMIC DNA]</scope>
    <source>
        <strain evidence="2">dN 18-1</strain>
    </source>
</reference>
<organism evidence="1 2">
    <name type="scientific">Paludibacterium denitrificans</name>
    <dbReference type="NCBI Taxonomy" id="2675226"/>
    <lineage>
        <taxon>Bacteria</taxon>
        <taxon>Pseudomonadati</taxon>
        <taxon>Pseudomonadota</taxon>
        <taxon>Betaproteobacteria</taxon>
        <taxon>Neisseriales</taxon>
        <taxon>Chromobacteriaceae</taxon>
        <taxon>Paludibacterium</taxon>
    </lineage>
</organism>
<gene>
    <name evidence="1" type="ORF">GKE73_01205</name>
</gene>
<sequence>MNRTMDRYVGRAAMFMARAIQREYRQNDSIAFSTLVNSIHPEKPFPLARDVKAYVKYARYVEEGTRGSYKGLPPTRPLAEWLRIRHGLSEHEAKRRAFGLARFIQIHGTRARPAFKLSIKTNPA</sequence>
<keyword evidence="2" id="KW-1185">Reference proteome</keyword>
<name>A0A844G7X7_9NEIS</name>
<dbReference type="Proteomes" id="UP000446658">
    <property type="component" value="Unassembled WGS sequence"/>
</dbReference>